<dbReference type="RefSeq" id="WP_378401556.1">
    <property type="nucleotide sequence ID" value="NZ_JBHTCS010000002.1"/>
</dbReference>
<comment type="caution">
    <text evidence="1">The sequence shown here is derived from an EMBL/GenBank/DDBJ whole genome shotgun (WGS) entry which is preliminary data.</text>
</comment>
<gene>
    <name evidence="1" type="ORF">ACFQS9_03440</name>
</gene>
<evidence type="ECO:0000313" key="1">
    <source>
        <dbReference type="EMBL" id="MFC7446939.1"/>
    </source>
</evidence>
<proteinExistence type="predicted"/>
<sequence length="94" mass="9991">MTFQLARPTTYVIGSYDCIGVTVNWRNLTTGATGTVEVRRVPLDYSGPIAPDDWCRYIPATVVTGSGVVSATASSYRTGDHVPVSPGVAVFQVP</sequence>
<dbReference type="Proteomes" id="UP001596484">
    <property type="component" value="Unassembled WGS sequence"/>
</dbReference>
<organism evidence="1 2">
    <name type="scientific">Rhodococcus daqingensis</name>
    <dbReference type="NCBI Taxonomy" id="2479363"/>
    <lineage>
        <taxon>Bacteria</taxon>
        <taxon>Bacillati</taxon>
        <taxon>Actinomycetota</taxon>
        <taxon>Actinomycetes</taxon>
        <taxon>Mycobacteriales</taxon>
        <taxon>Nocardiaceae</taxon>
        <taxon>Rhodococcus</taxon>
    </lineage>
</organism>
<protein>
    <submittedName>
        <fullName evidence="1">Uncharacterized protein</fullName>
    </submittedName>
</protein>
<name>A0ABW2RTW7_9NOCA</name>
<evidence type="ECO:0000313" key="2">
    <source>
        <dbReference type="Proteomes" id="UP001596484"/>
    </source>
</evidence>
<reference evidence="2" key="1">
    <citation type="journal article" date="2019" name="Int. J. Syst. Evol. Microbiol.">
        <title>The Global Catalogue of Microorganisms (GCM) 10K type strain sequencing project: providing services to taxonomists for standard genome sequencing and annotation.</title>
        <authorList>
            <consortium name="The Broad Institute Genomics Platform"/>
            <consortium name="The Broad Institute Genome Sequencing Center for Infectious Disease"/>
            <person name="Wu L."/>
            <person name="Ma J."/>
        </authorList>
    </citation>
    <scope>NUCLEOTIDE SEQUENCE [LARGE SCALE GENOMIC DNA]</scope>
    <source>
        <strain evidence="2">ICMP 19430</strain>
    </source>
</reference>
<accession>A0ABW2RTW7</accession>
<dbReference type="EMBL" id="JBHTCS010000002">
    <property type="protein sequence ID" value="MFC7446939.1"/>
    <property type="molecule type" value="Genomic_DNA"/>
</dbReference>
<keyword evidence="2" id="KW-1185">Reference proteome</keyword>